<keyword evidence="6" id="KW-1185">Reference proteome</keyword>
<evidence type="ECO:0000313" key="5">
    <source>
        <dbReference type="EMBL" id="TWI65335.1"/>
    </source>
</evidence>
<dbReference type="OrthoDB" id="8908469at2"/>
<gene>
    <name evidence="5" type="ORF">IP91_02743</name>
</gene>
<sequence>MNARATLTSLALATTLSTTLMAGAQAAPNHRNVCNDCGKVTSVRVVQEDGHGNAGGAIVGGLAGGLLGNQVGSGGGRTLATVAGAVGGAYAGKHVQGKMNKVQVWNVNVHFNNGRNQTYRFEHNPDLRKGDRVRKDHGTIVRG</sequence>
<comment type="subcellular location">
    <subcellularLocation>
        <location evidence="1">Membrane</location>
    </subcellularLocation>
</comment>
<dbReference type="InterPro" id="IPR008816">
    <property type="entry name" value="Gly_zipper_2TM_dom"/>
</dbReference>
<dbReference type="PANTHER" id="PTHR35603">
    <property type="match status" value="1"/>
</dbReference>
<keyword evidence="3" id="KW-0732">Signal</keyword>
<evidence type="ECO:0000256" key="3">
    <source>
        <dbReference type="SAM" id="SignalP"/>
    </source>
</evidence>
<dbReference type="InterPro" id="IPR051407">
    <property type="entry name" value="Bact_OM_lipoprot/Surf_antigen"/>
</dbReference>
<proteinExistence type="predicted"/>
<feature type="signal peptide" evidence="3">
    <location>
        <begin position="1"/>
        <end position="26"/>
    </location>
</feature>
<dbReference type="PANTHER" id="PTHR35603:SF2">
    <property type="entry name" value="OUTER MEMBRANE LIPOPROTEIN"/>
    <property type="match status" value="1"/>
</dbReference>
<dbReference type="EMBL" id="VLLB01000004">
    <property type="protein sequence ID" value="TWI65335.1"/>
    <property type="molecule type" value="Genomic_DNA"/>
</dbReference>
<organism evidence="5 6">
    <name type="scientific">Pseudoduganella lurida</name>
    <dbReference type="NCBI Taxonomy" id="1036180"/>
    <lineage>
        <taxon>Bacteria</taxon>
        <taxon>Pseudomonadati</taxon>
        <taxon>Pseudomonadota</taxon>
        <taxon>Betaproteobacteria</taxon>
        <taxon>Burkholderiales</taxon>
        <taxon>Oxalobacteraceae</taxon>
        <taxon>Telluria group</taxon>
        <taxon>Pseudoduganella</taxon>
    </lineage>
</organism>
<reference evidence="5 6" key="1">
    <citation type="journal article" date="2015" name="Stand. Genomic Sci.">
        <title>Genomic Encyclopedia of Bacterial and Archaeal Type Strains, Phase III: the genomes of soil and plant-associated and newly described type strains.</title>
        <authorList>
            <person name="Whitman W.B."/>
            <person name="Woyke T."/>
            <person name="Klenk H.P."/>
            <person name="Zhou Y."/>
            <person name="Lilburn T.G."/>
            <person name="Beck B.J."/>
            <person name="De Vos P."/>
            <person name="Vandamme P."/>
            <person name="Eisen J.A."/>
            <person name="Garrity G."/>
            <person name="Hugenholtz P."/>
            <person name="Kyrpides N.C."/>
        </authorList>
    </citation>
    <scope>NUCLEOTIDE SEQUENCE [LARGE SCALE GENOMIC DNA]</scope>
    <source>
        <strain evidence="5 6">CGMCC 1.10822</strain>
    </source>
</reference>
<dbReference type="Pfam" id="PF05433">
    <property type="entry name" value="Rick_17kDa_Anti"/>
    <property type="match status" value="1"/>
</dbReference>
<feature type="domain" description="Glycine zipper 2TM" evidence="4">
    <location>
        <begin position="55"/>
        <end position="93"/>
    </location>
</feature>
<evidence type="ECO:0000313" key="6">
    <source>
        <dbReference type="Proteomes" id="UP000318431"/>
    </source>
</evidence>
<evidence type="ECO:0000256" key="1">
    <source>
        <dbReference type="ARBA" id="ARBA00004370"/>
    </source>
</evidence>
<comment type="caution">
    <text evidence="5">The sequence shown here is derived from an EMBL/GenBank/DDBJ whole genome shotgun (WGS) entry which is preliminary data.</text>
</comment>
<dbReference type="AlphaFoldDB" id="A0A562R8G3"/>
<protein>
    <submittedName>
        <fullName evidence="5">Glycine zipper 2TM protein</fullName>
    </submittedName>
</protein>
<keyword evidence="2" id="KW-0472">Membrane</keyword>
<dbReference type="GO" id="GO:0019867">
    <property type="term" value="C:outer membrane"/>
    <property type="evidence" value="ECO:0007669"/>
    <property type="project" value="InterPro"/>
</dbReference>
<dbReference type="RefSeq" id="WP_145649631.1">
    <property type="nucleotide sequence ID" value="NZ_VLLB01000004.1"/>
</dbReference>
<accession>A0A562R8G3</accession>
<dbReference type="Proteomes" id="UP000318431">
    <property type="component" value="Unassembled WGS sequence"/>
</dbReference>
<evidence type="ECO:0000259" key="4">
    <source>
        <dbReference type="Pfam" id="PF05433"/>
    </source>
</evidence>
<feature type="chain" id="PRO_5021804635" evidence="3">
    <location>
        <begin position="27"/>
        <end position="143"/>
    </location>
</feature>
<name>A0A562R8G3_9BURK</name>
<evidence type="ECO:0000256" key="2">
    <source>
        <dbReference type="ARBA" id="ARBA00023136"/>
    </source>
</evidence>